<gene>
    <name evidence="2" type="ORF">ENN90_04150</name>
</gene>
<dbReference type="PANTHER" id="PTHR42924">
    <property type="entry name" value="EXONUCLEASE"/>
    <property type="match status" value="1"/>
</dbReference>
<dbReference type="InterPro" id="IPR052018">
    <property type="entry name" value="PHP_domain"/>
</dbReference>
<reference evidence="2" key="1">
    <citation type="journal article" date="2020" name="mSystems">
        <title>Genome- and Community-Level Interaction Insights into Carbon Utilization and Element Cycling Functions of Hydrothermarchaeota in Hydrothermal Sediment.</title>
        <authorList>
            <person name="Zhou Z."/>
            <person name="Liu Y."/>
            <person name="Xu W."/>
            <person name="Pan J."/>
            <person name="Luo Z.H."/>
            <person name="Li M."/>
        </authorList>
    </citation>
    <scope>NUCLEOTIDE SEQUENCE [LARGE SCALE GENOMIC DNA]</scope>
    <source>
        <strain evidence="2">SpSt-1217</strain>
    </source>
</reference>
<sequence>MKLRLFLLLFCCSSLLAYAQVDNGVFRMNELRNPKKRQVIQIPDVNGFQTLKCDLHTHTVFSDGHVWPNVRVQEAWQEGLDVLAITDHVEYTPHSEDVKVGHNRAWELAQNAAAENNLVFIKGTGKVTLFPRSAQVITAPAGQQSLFYEVVTAFVRSNEHLVV</sequence>
<dbReference type="Proteomes" id="UP000886047">
    <property type="component" value="Unassembled WGS sequence"/>
</dbReference>
<accession>A0A831LG94</accession>
<dbReference type="GO" id="GO:0035312">
    <property type="term" value="F:5'-3' DNA exonuclease activity"/>
    <property type="evidence" value="ECO:0007669"/>
    <property type="project" value="TreeGrafter"/>
</dbReference>
<evidence type="ECO:0008006" key="3">
    <source>
        <dbReference type="Google" id="ProtNLM"/>
    </source>
</evidence>
<feature type="non-terminal residue" evidence="2">
    <location>
        <position position="163"/>
    </location>
</feature>
<organism evidence="2">
    <name type="scientific">Mariniphaga anaerophila</name>
    <dbReference type="NCBI Taxonomy" id="1484053"/>
    <lineage>
        <taxon>Bacteria</taxon>
        <taxon>Pseudomonadati</taxon>
        <taxon>Bacteroidota</taxon>
        <taxon>Bacteroidia</taxon>
        <taxon>Marinilabiliales</taxon>
        <taxon>Prolixibacteraceae</taxon>
        <taxon>Mariniphaga</taxon>
    </lineage>
</organism>
<keyword evidence="1" id="KW-0732">Signal</keyword>
<name>A0A831LG94_9BACT</name>
<dbReference type="InterPro" id="IPR016195">
    <property type="entry name" value="Pol/histidinol_Pase-like"/>
</dbReference>
<dbReference type="PANTHER" id="PTHR42924:SF3">
    <property type="entry name" value="POLYMERASE_HISTIDINOL PHOSPHATASE N-TERMINAL DOMAIN-CONTAINING PROTEIN"/>
    <property type="match status" value="1"/>
</dbReference>
<evidence type="ECO:0000256" key="1">
    <source>
        <dbReference type="SAM" id="SignalP"/>
    </source>
</evidence>
<feature type="chain" id="PRO_5032333200" description="Polymerase/histidinol phosphatase N-terminal domain-containing protein" evidence="1">
    <location>
        <begin position="20"/>
        <end position="163"/>
    </location>
</feature>
<proteinExistence type="predicted"/>
<evidence type="ECO:0000313" key="2">
    <source>
        <dbReference type="EMBL" id="HDR50802.1"/>
    </source>
</evidence>
<comment type="caution">
    <text evidence="2">The sequence shown here is derived from an EMBL/GenBank/DDBJ whole genome shotgun (WGS) entry which is preliminary data.</text>
</comment>
<dbReference type="SUPFAM" id="SSF89550">
    <property type="entry name" value="PHP domain-like"/>
    <property type="match status" value="1"/>
</dbReference>
<dbReference type="EMBL" id="DSDK01000232">
    <property type="protein sequence ID" value="HDR50802.1"/>
    <property type="molecule type" value="Genomic_DNA"/>
</dbReference>
<dbReference type="Gene3D" id="3.20.20.140">
    <property type="entry name" value="Metal-dependent hydrolases"/>
    <property type="match status" value="1"/>
</dbReference>
<dbReference type="GO" id="GO:0004534">
    <property type="term" value="F:5'-3' RNA exonuclease activity"/>
    <property type="evidence" value="ECO:0007669"/>
    <property type="project" value="TreeGrafter"/>
</dbReference>
<dbReference type="AlphaFoldDB" id="A0A831LG94"/>
<feature type="signal peptide" evidence="1">
    <location>
        <begin position="1"/>
        <end position="19"/>
    </location>
</feature>
<protein>
    <recommendedName>
        <fullName evidence="3">Polymerase/histidinol phosphatase N-terminal domain-containing protein</fullName>
    </recommendedName>
</protein>